<evidence type="ECO:0000313" key="1">
    <source>
        <dbReference type="EMBL" id="WXB11071.1"/>
    </source>
</evidence>
<name>A0ABZ2LMS0_9BACT</name>
<protein>
    <submittedName>
        <fullName evidence="1">Uncharacterized protein</fullName>
    </submittedName>
</protein>
<gene>
    <name evidence="1" type="ORF">LZC94_24695</name>
</gene>
<accession>A0ABZ2LMS0</accession>
<dbReference type="RefSeq" id="WP_394820686.1">
    <property type="nucleotide sequence ID" value="NZ_CP089984.1"/>
</dbReference>
<dbReference type="Proteomes" id="UP001370348">
    <property type="component" value="Chromosome"/>
</dbReference>
<sequence length="81" mass="8932">MNTKSHPKARILTTIDDAVLAQIGGAGFYAQPLAHQHGRYSHRPMVPQHAGTVARGRANAPYPWFKQIMPFIRKLGRGLTG</sequence>
<proteinExistence type="predicted"/>
<keyword evidence="2" id="KW-1185">Reference proteome</keyword>
<dbReference type="EMBL" id="CP089984">
    <property type="protein sequence ID" value="WXB11071.1"/>
    <property type="molecule type" value="Genomic_DNA"/>
</dbReference>
<evidence type="ECO:0000313" key="2">
    <source>
        <dbReference type="Proteomes" id="UP001370348"/>
    </source>
</evidence>
<organism evidence="1 2">
    <name type="scientific">Pendulispora albinea</name>
    <dbReference type="NCBI Taxonomy" id="2741071"/>
    <lineage>
        <taxon>Bacteria</taxon>
        <taxon>Pseudomonadati</taxon>
        <taxon>Myxococcota</taxon>
        <taxon>Myxococcia</taxon>
        <taxon>Myxococcales</taxon>
        <taxon>Sorangiineae</taxon>
        <taxon>Pendulisporaceae</taxon>
        <taxon>Pendulispora</taxon>
    </lineage>
</organism>
<reference evidence="1 2" key="1">
    <citation type="submission" date="2021-12" db="EMBL/GenBank/DDBJ databases">
        <title>Discovery of the Pendulisporaceae a myxobacterial family with distinct sporulation behavior and unique specialized metabolism.</title>
        <authorList>
            <person name="Garcia R."/>
            <person name="Popoff A."/>
            <person name="Bader C.D."/>
            <person name="Loehr J."/>
            <person name="Walesch S."/>
            <person name="Walt C."/>
            <person name="Boldt J."/>
            <person name="Bunk B."/>
            <person name="Haeckl F.J.F.P.J."/>
            <person name="Gunesch A.P."/>
            <person name="Birkelbach J."/>
            <person name="Nuebel U."/>
            <person name="Pietschmann T."/>
            <person name="Bach T."/>
            <person name="Mueller R."/>
        </authorList>
    </citation>
    <scope>NUCLEOTIDE SEQUENCE [LARGE SCALE GENOMIC DNA]</scope>
    <source>
        <strain evidence="1 2">MSr11954</strain>
    </source>
</reference>